<keyword evidence="1" id="KW-0175">Coiled coil</keyword>
<dbReference type="EMBL" id="BAAFST010000038">
    <property type="protein sequence ID" value="GAB1303312.1"/>
    <property type="molecule type" value="Genomic_DNA"/>
</dbReference>
<dbReference type="Pfam" id="PF04822">
    <property type="entry name" value="Takusan"/>
    <property type="match status" value="1"/>
</dbReference>
<feature type="coiled-coil region" evidence="1">
    <location>
        <begin position="78"/>
        <end position="105"/>
    </location>
</feature>
<feature type="compositionally biased region" description="Polar residues" evidence="2">
    <location>
        <begin position="1"/>
        <end position="12"/>
    </location>
</feature>
<feature type="region of interest" description="Disordered" evidence="2">
    <location>
        <begin position="1"/>
        <end position="22"/>
    </location>
</feature>
<evidence type="ECO:0000256" key="2">
    <source>
        <dbReference type="SAM" id="MobiDB-lite"/>
    </source>
</evidence>
<evidence type="ECO:0000313" key="5">
    <source>
        <dbReference type="Proteomes" id="UP001623349"/>
    </source>
</evidence>
<evidence type="ECO:0000313" key="4">
    <source>
        <dbReference type="EMBL" id="GAB1303312.1"/>
    </source>
</evidence>
<keyword evidence="5" id="KW-1185">Reference proteome</keyword>
<accession>A0ABQ0FVP0</accession>
<dbReference type="Proteomes" id="UP001623349">
    <property type="component" value="Unassembled WGS sequence"/>
</dbReference>
<name>A0ABQ0FVP0_APOSI</name>
<protein>
    <submittedName>
        <fullName evidence="4">Predicted gene, 21083</fullName>
    </submittedName>
</protein>
<proteinExistence type="predicted"/>
<comment type="caution">
    <text evidence="4">The sequence shown here is derived from an EMBL/GenBank/DDBJ whole genome shotgun (WGS) entry which is preliminary data.</text>
</comment>
<feature type="domain" description="Disks large homolog 5 N-terminal" evidence="3">
    <location>
        <begin position="5"/>
        <end position="88"/>
    </location>
</feature>
<feature type="region of interest" description="Disordered" evidence="2">
    <location>
        <begin position="194"/>
        <end position="218"/>
    </location>
</feature>
<evidence type="ECO:0000256" key="1">
    <source>
        <dbReference type="SAM" id="Coils"/>
    </source>
</evidence>
<dbReference type="PANTHER" id="PTHR21558:SF13">
    <property type="entry name" value="MCG129800-RELATED"/>
    <property type="match status" value="1"/>
</dbReference>
<gene>
    <name evidence="4" type="ORF">APTSU1_001855300</name>
</gene>
<organism evidence="4 5">
    <name type="scientific">Apodemus speciosus</name>
    <name type="common">Large Japanese field mouse</name>
    <dbReference type="NCBI Taxonomy" id="105296"/>
    <lineage>
        <taxon>Eukaryota</taxon>
        <taxon>Metazoa</taxon>
        <taxon>Chordata</taxon>
        <taxon>Craniata</taxon>
        <taxon>Vertebrata</taxon>
        <taxon>Euteleostomi</taxon>
        <taxon>Mammalia</taxon>
        <taxon>Eutheria</taxon>
        <taxon>Euarchontoglires</taxon>
        <taxon>Glires</taxon>
        <taxon>Rodentia</taxon>
        <taxon>Myomorpha</taxon>
        <taxon>Muroidea</taxon>
        <taxon>Muridae</taxon>
        <taxon>Murinae</taxon>
        <taxon>Apodemus</taxon>
    </lineage>
</organism>
<feature type="compositionally biased region" description="Polar residues" evidence="2">
    <location>
        <begin position="199"/>
        <end position="218"/>
    </location>
</feature>
<evidence type="ECO:0000259" key="3">
    <source>
        <dbReference type="Pfam" id="PF04822"/>
    </source>
</evidence>
<dbReference type="InterPro" id="IPR006907">
    <property type="entry name" value="DLG5_N"/>
</dbReference>
<dbReference type="PANTHER" id="PTHR21558">
    <property type="entry name" value="SPEER/SPETEX"/>
    <property type="match status" value="1"/>
</dbReference>
<sequence>MWAGRQASSPATVLSKKQAKKEEERLTRELQLVAQERNELRERLIYVTEGAMKKRPYYTPNPFYEKLKLKEKEIMSFLHTLEKENIEARQNFQELKKEINFYRNLHSRLLMQKNLMNKKLVKLKLENKEVHADRTIIQQYLVDLNLNDKDEQEKYSILQGQQHQDAESVARAEISTTQEYGLLQNELQLQEAPAELHHQQSQNSLEEFSTCNSIPQVE</sequence>
<reference evidence="4 5" key="1">
    <citation type="submission" date="2024-08" db="EMBL/GenBank/DDBJ databases">
        <title>The draft genome of Apodemus speciosus.</title>
        <authorList>
            <person name="Nabeshima K."/>
            <person name="Suzuki S."/>
            <person name="Onuma M."/>
        </authorList>
    </citation>
    <scope>NUCLEOTIDE SEQUENCE [LARGE SCALE GENOMIC DNA]</scope>
    <source>
        <strain evidence="4">IB14-021</strain>
    </source>
</reference>